<gene>
    <name evidence="1" type="ORF">GEAMG1_1901</name>
</gene>
<accession>A0ABM9D947</accession>
<organism evidence="1 2">
    <name type="scientific">Trichlorobacter ammonificans</name>
    <dbReference type="NCBI Taxonomy" id="2916410"/>
    <lineage>
        <taxon>Bacteria</taxon>
        <taxon>Pseudomonadati</taxon>
        <taxon>Thermodesulfobacteriota</taxon>
        <taxon>Desulfuromonadia</taxon>
        <taxon>Geobacterales</taxon>
        <taxon>Geobacteraceae</taxon>
        <taxon>Trichlorobacter</taxon>
    </lineage>
</organism>
<dbReference type="Proteomes" id="UP001295463">
    <property type="component" value="Chromosome"/>
</dbReference>
<dbReference type="RefSeq" id="WP_305732536.1">
    <property type="nucleotide sequence ID" value="NZ_OW150024.1"/>
</dbReference>
<name>A0ABM9D947_9BACT</name>
<proteinExistence type="predicted"/>
<keyword evidence="2" id="KW-1185">Reference proteome</keyword>
<dbReference type="PANTHER" id="PTHR36454">
    <property type="entry name" value="LMO2823 PROTEIN"/>
    <property type="match status" value="1"/>
</dbReference>
<evidence type="ECO:0008006" key="3">
    <source>
        <dbReference type="Google" id="ProtNLM"/>
    </source>
</evidence>
<sequence length="413" mass="46497">MARIRPFMALRPPVHLAARVAALPYDVMDVEEARAMAAGNADSFLHVSRPEIDLPASVDPYDEQVYRQGKTNLADFLNRRVLIQDPAPCYYIYRQRMGSVVQTGLVACAAVDDYQSGVIKKHEQTRADKEEDRVRHIDLLDANDEPVFYIFRSNPEVEEILAAATFEQPDYHFTTSDGVSHTLWVVPDQEVIDRLTGLFAAIPRLYVADGHHRSAAASRVRDLRKAVNPAHSGEEEYNYFLTVIFPESQLNIMPYNRVVKDLNGRDSAQFLAEVGSAFTVEEAAAAVAPTCRHQFGMYLGGRWYRLTARPELVDESNTVERLDVSILQQRLLNPVLGIENPRTDKRINFVGGIRGLDELVRLVDGGDYAVAFSLHATSITELIELSDEDRIMPPKSTWFEPKLRSGLFVHLLS</sequence>
<dbReference type="InterPro" id="IPR008323">
    <property type="entry name" value="UCP033563"/>
</dbReference>
<dbReference type="PIRSF" id="PIRSF033563">
    <property type="entry name" value="UCP033563"/>
    <property type="match status" value="1"/>
</dbReference>
<protein>
    <recommendedName>
        <fullName evidence="3">DUF1015 domain-containing protein</fullName>
    </recommendedName>
</protein>
<dbReference type="Pfam" id="PF06245">
    <property type="entry name" value="DUF1015"/>
    <property type="match status" value="1"/>
</dbReference>
<reference evidence="1 2" key="1">
    <citation type="submission" date="2022-03" db="EMBL/GenBank/DDBJ databases">
        <authorList>
            <person name="Koch H."/>
        </authorList>
    </citation>
    <scope>NUCLEOTIDE SEQUENCE [LARGE SCALE GENOMIC DNA]</scope>
    <source>
        <strain evidence="1 2">G1</strain>
    </source>
</reference>
<dbReference type="PANTHER" id="PTHR36454:SF1">
    <property type="entry name" value="DUF1015 DOMAIN-CONTAINING PROTEIN"/>
    <property type="match status" value="1"/>
</dbReference>
<dbReference type="EMBL" id="OW150024">
    <property type="protein sequence ID" value="CAH2031733.1"/>
    <property type="molecule type" value="Genomic_DNA"/>
</dbReference>
<evidence type="ECO:0000313" key="2">
    <source>
        <dbReference type="Proteomes" id="UP001295463"/>
    </source>
</evidence>
<evidence type="ECO:0000313" key="1">
    <source>
        <dbReference type="EMBL" id="CAH2031733.1"/>
    </source>
</evidence>